<dbReference type="SMART" id="SM00342">
    <property type="entry name" value="HTH_ARAC"/>
    <property type="match status" value="1"/>
</dbReference>
<evidence type="ECO:0000256" key="2">
    <source>
        <dbReference type="ARBA" id="ARBA00023125"/>
    </source>
</evidence>
<comment type="caution">
    <text evidence="5">The sequence shown here is derived from an EMBL/GenBank/DDBJ whole genome shotgun (WGS) entry which is preliminary data.</text>
</comment>
<dbReference type="Pfam" id="PF14525">
    <property type="entry name" value="AraC_binding_2"/>
    <property type="match status" value="1"/>
</dbReference>
<evidence type="ECO:0000256" key="1">
    <source>
        <dbReference type="ARBA" id="ARBA00023015"/>
    </source>
</evidence>
<dbReference type="RefSeq" id="WP_183439799.1">
    <property type="nucleotide sequence ID" value="NZ_JACHXD010000002.1"/>
</dbReference>
<dbReference type="AlphaFoldDB" id="A0A7W5FSK2"/>
<dbReference type="Proteomes" id="UP000541535">
    <property type="component" value="Unassembled WGS sequence"/>
</dbReference>
<evidence type="ECO:0000313" key="5">
    <source>
        <dbReference type="EMBL" id="MBB3117859.1"/>
    </source>
</evidence>
<dbReference type="Pfam" id="PF12833">
    <property type="entry name" value="HTH_18"/>
    <property type="match status" value="1"/>
</dbReference>
<dbReference type="PANTHER" id="PTHR46796">
    <property type="entry name" value="HTH-TYPE TRANSCRIPTIONAL ACTIVATOR RHAS-RELATED"/>
    <property type="match status" value="1"/>
</dbReference>
<dbReference type="Gene3D" id="1.10.10.60">
    <property type="entry name" value="Homeodomain-like"/>
    <property type="match status" value="1"/>
</dbReference>
<dbReference type="InterPro" id="IPR018060">
    <property type="entry name" value="HTH_AraC"/>
</dbReference>
<organism evidence="5 6">
    <name type="scientific">Pseudoduganella violacea</name>
    <dbReference type="NCBI Taxonomy" id="1715466"/>
    <lineage>
        <taxon>Bacteria</taxon>
        <taxon>Pseudomonadati</taxon>
        <taxon>Pseudomonadota</taxon>
        <taxon>Betaproteobacteria</taxon>
        <taxon>Burkholderiales</taxon>
        <taxon>Oxalobacteraceae</taxon>
        <taxon>Telluria group</taxon>
        <taxon>Pseudoduganella</taxon>
    </lineage>
</organism>
<dbReference type="GO" id="GO:0003700">
    <property type="term" value="F:DNA-binding transcription factor activity"/>
    <property type="evidence" value="ECO:0007669"/>
    <property type="project" value="InterPro"/>
</dbReference>
<evidence type="ECO:0000256" key="3">
    <source>
        <dbReference type="ARBA" id="ARBA00023163"/>
    </source>
</evidence>
<dbReference type="PANTHER" id="PTHR46796:SF6">
    <property type="entry name" value="ARAC SUBFAMILY"/>
    <property type="match status" value="1"/>
</dbReference>
<evidence type="ECO:0000313" key="6">
    <source>
        <dbReference type="Proteomes" id="UP000541535"/>
    </source>
</evidence>
<proteinExistence type="predicted"/>
<dbReference type="InterPro" id="IPR009057">
    <property type="entry name" value="Homeodomain-like_sf"/>
</dbReference>
<dbReference type="InterPro" id="IPR050204">
    <property type="entry name" value="AraC_XylS_family_regulators"/>
</dbReference>
<evidence type="ECO:0000259" key="4">
    <source>
        <dbReference type="PROSITE" id="PS01124"/>
    </source>
</evidence>
<dbReference type="PROSITE" id="PS01124">
    <property type="entry name" value="HTH_ARAC_FAMILY_2"/>
    <property type="match status" value="1"/>
</dbReference>
<accession>A0A7W5FSK2</accession>
<dbReference type="SUPFAM" id="SSF46689">
    <property type="entry name" value="Homeodomain-like"/>
    <property type="match status" value="1"/>
</dbReference>
<keyword evidence="3" id="KW-0804">Transcription</keyword>
<gene>
    <name evidence="5" type="ORF">FHS03_000885</name>
</gene>
<sequence length="359" mass="40102">MVNGYSEIVKAAISNQHGRYLYPGPAPSAPPFVHRRFSVAKEKTELQRLAWRDYVGRSMDAPLSRTHLAAGFQAQVDSYVLKDMVYMDCRTDPVSQIRTAARISTDNIRDYVFHVAVEGIIETATTAGGSGKATQFIPGILALDMGQPFHMERPTYAHLLAFFLPRAMVEAALPDAEAIHGRVISYSSPLTRLIFDHLLALCRSLPTLDEREVEQTIRNCAHLILAAFGKQQRLNGQARAAAKSVLLAQVRSHVQANLHMKELTPDSVLQAFRLPRPTLYRMFEAEGGLGTYIRNLRLREAAHELTSFPHLPVAAIAYGLCFNSASDFTRAFRRAYGSSPQDFRAMSLDMRYLESIHRG</sequence>
<dbReference type="GO" id="GO:0043565">
    <property type="term" value="F:sequence-specific DNA binding"/>
    <property type="evidence" value="ECO:0007669"/>
    <property type="project" value="InterPro"/>
</dbReference>
<reference evidence="5 6" key="1">
    <citation type="submission" date="2020-08" db="EMBL/GenBank/DDBJ databases">
        <title>Genomic Encyclopedia of Type Strains, Phase III (KMG-III): the genomes of soil and plant-associated and newly described type strains.</title>
        <authorList>
            <person name="Whitman W."/>
        </authorList>
    </citation>
    <scope>NUCLEOTIDE SEQUENCE [LARGE SCALE GENOMIC DNA]</scope>
    <source>
        <strain evidence="5 6">CECT 8897</strain>
    </source>
</reference>
<keyword evidence="6" id="KW-1185">Reference proteome</keyword>
<keyword evidence="2 5" id="KW-0238">DNA-binding</keyword>
<name>A0A7W5FSK2_9BURK</name>
<feature type="domain" description="HTH araC/xylS-type" evidence="4">
    <location>
        <begin position="248"/>
        <end position="346"/>
    </location>
</feature>
<keyword evidence="1" id="KW-0805">Transcription regulation</keyword>
<dbReference type="InterPro" id="IPR035418">
    <property type="entry name" value="AraC-bd_2"/>
</dbReference>
<dbReference type="EMBL" id="JACHXD010000002">
    <property type="protein sequence ID" value="MBB3117859.1"/>
    <property type="molecule type" value="Genomic_DNA"/>
</dbReference>
<protein>
    <submittedName>
        <fullName evidence="5">AraC-like DNA-binding protein</fullName>
    </submittedName>
</protein>